<keyword evidence="5" id="KW-0539">Nucleus</keyword>
<dbReference type="PANTHER" id="PTHR44313:SF1">
    <property type="entry name" value="DNAJ HOMOLOG SUBFAMILY C MEMBER 17"/>
    <property type="match status" value="1"/>
</dbReference>
<dbReference type="SUPFAM" id="SSF46565">
    <property type="entry name" value="Chaperone J-domain"/>
    <property type="match status" value="1"/>
</dbReference>
<dbReference type="GO" id="GO:0005737">
    <property type="term" value="C:cytoplasm"/>
    <property type="evidence" value="ECO:0007669"/>
    <property type="project" value="UniProtKB-SubCell"/>
</dbReference>
<evidence type="ECO:0000256" key="6">
    <source>
        <dbReference type="SAM" id="MobiDB-lite"/>
    </source>
</evidence>
<dbReference type="SMART" id="SM00271">
    <property type="entry name" value="DnaJ"/>
    <property type="match status" value="1"/>
</dbReference>
<feature type="domain" description="J" evidence="7">
    <location>
        <begin position="107"/>
        <end position="172"/>
    </location>
</feature>
<accession>A0A5B0RS65</accession>
<dbReference type="InterPro" id="IPR001623">
    <property type="entry name" value="DnaJ_domain"/>
</dbReference>
<keyword evidence="3" id="KW-0963">Cytoplasm</keyword>
<keyword evidence="4" id="KW-0143">Chaperone</keyword>
<dbReference type="GO" id="GO:0005681">
    <property type="term" value="C:spliceosomal complex"/>
    <property type="evidence" value="ECO:0007669"/>
    <property type="project" value="TreeGrafter"/>
</dbReference>
<evidence type="ECO:0000313" key="9">
    <source>
        <dbReference type="Proteomes" id="UP000325313"/>
    </source>
</evidence>
<protein>
    <recommendedName>
        <fullName evidence="7">J domain-containing protein</fullName>
    </recommendedName>
</protein>
<evidence type="ECO:0000256" key="5">
    <source>
        <dbReference type="ARBA" id="ARBA00023242"/>
    </source>
</evidence>
<dbReference type="InterPro" id="IPR036869">
    <property type="entry name" value="J_dom_sf"/>
</dbReference>
<dbReference type="PRINTS" id="PR00625">
    <property type="entry name" value="JDOMAIN"/>
</dbReference>
<reference evidence="8 9" key="1">
    <citation type="submission" date="2019-05" db="EMBL/GenBank/DDBJ databases">
        <title>Emergence of the Ug99 lineage of the wheat stem rust pathogen through somatic hybridization.</title>
        <authorList>
            <person name="Li F."/>
            <person name="Upadhyaya N.M."/>
            <person name="Sperschneider J."/>
            <person name="Matny O."/>
            <person name="Nguyen-Phuc H."/>
            <person name="Mago R."/>
            <person name="Raley C."/>
            <person name="Miller M.E."/>
            <person name="Silverstein K.A.T."/>
            <person name="Henningsen E."/>
            <person name="Hirsch C.D."/>
            <person name="Visser B."/>
            <person name="Pretorius Z.A."/>
            <person name="Steffenson B.J."/>
            <person name="Schwessinger B."/>
            <person name="Dodds P.N."/>
            <person name="Figueroa M."/>
        </authorList>
    </citation>
    <scope>NUCLEOTIDE SEQUENCE [LARGE SCALE GENOMIC DNA]</scope>
    <source>
        <strain evidence="8 9">Ug99</strain>
    </source>
</reference>
<feature type="compositionally biased region" description="Polar residues" evidence="6">
    <location>
        <begin position="244"/>
        <end position="261"/>
    </location>
</feature>
<evidence type="ECO:0000256" key="3">
    <source>
        <dbReference type="ARBA" id="ARBA00022490"/>
    </source>
</evidence>
<evidence type="ECO:0000256" key="4">
    <source>
        <dbReference type="ARBA" id="ARBA00023186"/>
    </source>
</evidence>
<evidence type="ECO:0000256" key="1">
    <source>
        <dbReference type="ARBA" id="ARBA00004123"/>
    </source>
</evidence>
<feature type="region of interest" description="Disordered" evidence="6">
    <location>
        <begin position="244"/>
        <end position="264"/>
    </location>
</feature>
<dbReference type="CDD" id="cd06257">
    <property type="entry name" value="DnaJ"/>
    <property type="match status" value="1"/>
</dbReference>
<name>A0A5B0RS65_PUCGR</name>
<proteinExistence type="predicted"/>
<dbReference type="Pfam" id="PF00226">
    <property type="entry name" value="DnaJ"/>
    <property type="match status" value="1"/>
</dbReference>
<gene>
    <name evidence="8" type="ORF">PGTUg99_036858</name>
</gene>
<evidence type="ECO:0000259" key="7">
    <source>
        <dbReference type="PROSITE" id="PS50076"/>
    </source>
</evidence>
<comment type="subcellular location">
    <subcellularLocation>
        <location evidence="2">Cytoplasm</location>
    </subcellularLocation>
    <subcellularLocation>
        <location evidence="1">Nucleus</location>
    </subcellularLocation>
</comment>
<dbReference type="InterPro" id="IPR052094">
    <property type="entry name" value="Pre-mRNA-splicing_ERAD"/>
</dbReference>
<sequence>MKNCSSGAFISCGFLWPSRRMACGRMAGYHPGDVKGKFREGSPGEAPKRGGAVLLRETETPEPALAVTWLSGWSPSNPSSGDLTSSACSTSQQPHRFYKNFLSTGMDYYSIVGVSASADSNQITSAYRKASLKVHPDRNPDDPLASEKFQALKTAFEILLDPIKRAEFDAKRATQAARTARFAGLDNKRKALARDLEAREEAYQKQQTDSLQKAAKIRKLEEIKAAGAKLRQAKMSELAAATIPTPSTQPAKPSPVQSTSPPAAPVETCDTLECTLRFKWTRKKLPDLNTVEDLSTRICSCDLIKTSDIESVVISTKNSSESGVSSKKGSAVVCFKTVALCNRFFDFAQADPDWTNCAVTRLCSSS</sequence>
<dbReference type="AlphaFoldDB" id="A0A5B0RS65"/>
<dbReference type="PANTHER" id="PTHR44313">
    <property type="entry name" value="DNAJ HOMOLOG SUBFAMILY C MEMBER 17"/>
    <property type="match status" value="1"/>
</dbReference>
<dbReference type="PROSITE" id="PS00636">
    <property type="entry name" value="DNAJ_1"/>
    <property type="match status" value="1"/>
</dbReference>
<evidence type="ECO:0000313" key="8">
    <source>
        <dbReference type="EMBL" id="KAA1127454.1"/>
    </source>
</evidence>
<organism evidence="8 9">
    <name type="scientific">Puccinia graminis f. sp. tritici</name>
    <dbReference type="NCBI Taxonomy" id="56615"/>
    <lineage>
        <taxon>Eukaryota</taxon>
        <taxon>Fungi</taxon>
        <taxon>Dikarya</taxon>
        <taxon>Basidiomycota</taxon>
        <taxon>Pucciniomycotina</taxon>
        <taxon>Pucciniomycetes</taxon>
        <taxon>Pucciniales</taxon>
        <taxon>Pucciniaceae</taxon>
        <taxon>Puccinia</taxon>
    </lineage>
</organism>
<comment type="caution">
    <text evidence="8">The sequence shown here is derived from an EMBL/GenBank/DDBJ whole genome shotgun (WGS) entry which is preliminary data.</text>
</comment>
<evidence type="ECO:0000256" key="2">
    <source>
        <dbReference type="ARBA" id="ARBA00004496"/>
    </source>
</evidence>
<dbReference type="Proteomes" id="UP000325313">
    <property type="component" value="Unassembled WGS sequence"/>
</dbReference>
<dbReference type="PROSITE" id="PS50076">
    <property type="entry name" value="DNAJ_2"/>
    <property type="match status" value="1"/>
</dbReference>
<dbReference type="Gene3D" id="1.10.287.110">
    <property type="entry name" value="DnaJ domain"/>
    <property type="match status" value="1"/>
</dbReference>
<dbReference type="EMBL" id="VDEP01000169">
    <property type="protein sequence ID" value="KAA1127454.1"/>
    <property type="molecule type" value="Genomic_DNA"/>
</dbReference>
<dbReference type="InterPro" id="IPR018253">
    <property type="entry name" value="DnaJ_domain_CS"/>
</dbReference>
<dbReference type="GO" id="GO:0000390">
    <property type="term" value="P:spliceosomal complex disassembly"/>
    <property type="evidence" value="ECO:0007669"/>
    <property type="project" value="TreeGrafter"/>
</dbReference>